<feature type="domain" description="Amidohydrolase-related" evidence="7">
    <location>
        <begin position="68"/>
        <end position="351"/>
    </location>
</feature>
<dbReference type="NCBIfam" id="TIGR01178">
    <property type="entry name" value="ade"/>
    <property type="match status" value="1"/>
</dbReference>
<proteinExistence type="inferred from homology"/>
<dbReference type="CDD" id="cd01295">
    <property type="entry name" value="AdeC"/>
    <property type="match status" value="1"/>
</dbReference>
<dbReference type="PANTHER" id="PTHR11113:SF2">
    <property type="entry name" value="ADENINE DEAMINASE"/>
    <property type="match status" value="1"/>
</dbReference>
<evidence type="ECO:0000256" key="2">
    <source>
        <dbReference type="ARBA" id="ARBA00012782"/>
    </source>
</evidence>
<dbReference type="HAMAP" id="MF_01518">
    <property type="entry name" value="Adenine_deamin"/>
    <property type="match status" value="1"/>
</dbReference>
<evidence type="ECO:0000313" key="9">
    <source>
        <dbReference type="EMBL" id="MFK9092768.1"/>
    </source>
</evidence>
<dbReference type="SUPFAM" id="SSF51338">
    <property type="entry name" value="Composite domain of metallo-dependent hydrolases"/>
    <property type="match status" value="1"/>
</dbReference>
<reference evidence="9 10" key="1">
    <citation type="submission" date="2024-11" db="EMBL/GenBank/DDBJ databases">
        <authorList>
            <person name="Lucas J.A."/>
        </authorList>
    </citation>
    <scope>NUCLEOTIDE SEQUENCE [LARGE SCALE GENOMIC DNA]</scope>
    <source>
        <strain evidence="9 10">Z 5.4</strain>
    </source>
</reference>
<comment type="similarity">
    <text evidence="1 6">Belongs to the metallo-dependent hydrolases superfamily. Adenine deaminase family.</text>
</comment>
<gene>
    <name evidence="6 9" type="primary">ade</name>
    <name evidence="9" type="ORF">ACJEBI_14930</name>
</gene>
<dbReference type="InterPro" id="IPR011059">
    <property type="entry name" value="Metal-dep_hydrolase_composite"/>
</dbReference>
<feature type="domain" description="Adenine deaminase C-terminal" evidence="8">
    <location>
        <begin position="405"/>
        <end position="573"/>
    </location>
</feature>
<dbReference type="InterPro" id="IPR006679">
    <property type="entry name" value="Adenine_deam"/>
</dbReference>
<evidence type="ECO:0000256" key="6">
    <source>
        <dbReference type="HAMAP-Rule" id="MF_01518"/>
    </source>
</evidence>
<comment type="catalytic activity">
    <reaction evidence="5 6">
        <text>adenine + H2O + H(+) = hypoxanthine + NH4(+)</text>
        <dbReference type="Rhea" id="RHEA:23688"/>
        <dbReference type="ChEBI" id="CHEBI:15377"/>
        <dbReference type="ChEBI" id="CHEBI:15378"/>
        <dbReference type="ChEBI" id="CHEBI:16708"/>
        <dbReference type="ChEBI" id="CHEBI:17368"/>
        <dbReference type="ChEBI" id="CHEBI:28938"/>
        <dbReference type="EC" id="3.5.4.2"/>
    </reaction>
</comment>
<dbReference type="EC" id="3.5.4.2" evidence="2 6"/>
<keyword evidence="3 6" id="KW-0378">Hydrolase</keyword>
<dbReference type="InterPro" id="IPR032466">
    <property type="entry name" value="Metal_Hydrolase"/>
</dbReference>
<dbReference type="Gene3D" id="2.30.40.10">
    <property type="entry name" value="Urease, subunit C, domain 1"/>
    <property type="match status" value="1"/>
</dbReference>
<evidence type="ECO:0000256" key="5">
    <source>
        <dbReference type="ARBA" id="ARBA00047720"/>
    </source>
</evidence>
<dbReference type="Gene3D" id="3.20.20.140">
    <property type="entry name" value="Metal-dependent hydrolases"/>
    <property type="match status" value="1"/>
</dbReference>
<protein>
    <recommendedName>
        <fullName evidence="2 6">Adenine deaminase</fullName>
        <shortName evidence="6">Adenase</shortName>
        <shortName evidence="6">Adenine aminase</shortName>
        <ecNumber evidence="2 6">3.5.4.2</ecNumber>
    </recommendedName>
</protein>
<dbReference type="GO" id="GO:0000034">
    <property type="term" value="F:adenine deaminase activity"/>
    <property type="evidence" value="ECO:0007669"/>
    <property type="project" value="UniProtKB-EC"/>
</dbReference>
<evidence type="ECO:0000256" key="3">
    <source>
        <dbReference type="ARBA" id="ARBA00022801"/>
    </source>
</evidence>
<organism evidence="9 10">
    <name type="scientific">Bacillus salipaludis</name>
    <dbReference type="NCBI Taxonomy" id="2547811"/>
    <lineage>
        <taxon>Bacteria</taxon>
        <taxon>Bacillati</taxon>
        <taxon>Bacillota</taxon>
        <taxon>Bacilli</taxon>
        <taxon>Bacillales</taxon>
        <taxon>Bacillaceae</taxon>
        <taxon>Bacillus</taxon>
    </lineage>
</organism>
<evidence type="ECO:0000259" key="7">
    <source>
        <dbReference type="Pfam" id="PF01979"/>
    </source>
</evidence>
<evidence type="ECO:0000259" key="8">
    <source>
        <dbReference type="Pfam" id="PF13382"/>
    </source>
</evidence>
<comment type="cofactor">
    <cofactor evidence="6">
        <name>Mn(2+)</name>
        <dbReference type="ChEBI" id="CHEBI:29035"/>
    </cofactor>
</comment>
<sequence length="584" mass="63362">MKQTIEQLKKRIDVAAKRTPADLVIKNGKIVNVFTHEILEGDLAIADGYFAGIGRYEGYETIDVSGKYIAPGLIDGHVHIESAMVTPAEFANVVLPNGVTSVIADPHEIANVSGALGIEYMIKSSEGIPLDVFFMLPSCVPATPFENAGAVLNYEQLESFYAHPRVLGLGEVMDYPAVFHNEEKMLNKLVSASLKGKRIDGHAAGIDSDGINIYMAAGIRTDHECVTSEEALDRLRKGMYVMLREGSAARDLTTLLKAINEKNARRCLFVTDDKHLDDIISEGSIDHNVRVAIREGLDPLLAIQMATLNAAECFGLKHKGAIAPGYEADFLIIDDLKNIQVDLVFKSGKLVAKNGEMAARTKSTTSLSPSIIDSMRLNLITSEHLQIKLNDDSLANIIGIIPNSIVTKHLIEKVDLMNGLFQSSTEKDFLKLAVIERHRNTGNIGVGIINGLGIKNGAIASTVAHDSHNVVAAGTTDDDIIKAVTVTAQMNGGLAVVQNGEILASLPLPIAGLMSDKQSSIVNESLMELNKALRKIGCTMEFNPFLTLSFLALPVIPELKLTDIGLFDVKTFKHIDVNYKQEIF</sequence>
<dbReference type="EMBL" id="JBJHQH010000010">
    <property type="protein sequence ID" value="MFK9092768.1"/>
    <property type="molecule type" value="Genomic_DNA"/>
</dbReference>
<dbReference type="RefSeq" id="WP_406581337.1">
    <property type="nucleotide sequence ID" value="NZ_JBJHQH010000010.1"/>
</dbReference>
<accession>A0ABW8RHJ4</accession>
<dbReference type="Proteomes" id="UP001623041">
    <property type="component" value="Unassembled WGS sequence"/>
</dbReference>
<evidence type="ECO:0000256" key="1">
    <source>
        <dbReference type="ARBA" id="ARBA00006773"/>
    </source>
</evidence>
<dbReference type="Pfam" id="PF01979">
    <property type="entry name" value="Amidohydro_1"/>
    <property type="match status" value="1"/>
</dbReference>
<dbReference type="PANTHER" id="PTHR11113">
    <property type="entry name" value="N-ACETYLGLUCOSAMINE-6-PHOSPHATE DEACETYLASE"/>
    <property type="match status" value="1"/>
</dbReference>
<name>A0ABW8RHJ4_9BACI</name>
<dbReference type="Pfam" id="PF13382">
    <property type="entry name" value="Adenine_deam_C"/>
    <property type="match status" value="1"/>
</dbReference>
<keyword evidence="10" id="KW-1185">Reference proteome</keyword>
<dbReference type="SUPFAM" id="SSF51556">
    <property type="entry name" value="Metallo-dependent hydrolases"/>
    <property type="match status" value="1"/>
</dbReference>
<dbReference type="InterPro" id="IPR006680">
    <property type="entry name" value="Amidohydro-rel"/>
</dbReference>
<evidence type="ECO:0000313" key="10">
    <source>
        <dbReference type="Proteomes" id="UP001623041"/>
    </source>
</evidence>
<comment type="caution">
    <text evidence="9">The sequence shown here is derived from an EMBL/GenBank/DDBJ whole genome shotgun (WGS) entry which is preliminary data.</text>
</comment>
<evidence type="ECO:0000256" key="4">
    <source>
        <dbReference type="ARBA" id="ARBA00023211"/>
    </source>
</evidence>
<dbReference type="InterPro" id="IPR026912">
    <property type="entry name" value="Adenine_deam_C"/>
</dbReference>
<keyword evidence="4 6" id="KW-0464">Manganese</keyword>